<dbReference type="EMBL" id="BARS01010952">
    <property type="protein sequence ID" value="GAF98729.1"/>
    <property type="molecule type" value="Genomic_DNA"/>
</dbReference>
<feature type="non-terminal residue" evidence="1">
    <location>
        <position position="1"/>
    </location>
</feature>
<name>X0TZM0_9ZZZZ</name>
<gene>
    <name evidence="1" type="ORF">S01H1_20113</name>
</gene>
<protein>
    <submittedName>
        <fullName evidence="1">Uncharacterized protein</fullName>
    </submittedName>
</protein>
<dbReference type="AlphaFoldDB" id="X0TZM0"/>
<organism evidence="1">
    <name type="scientific">marine sediment metagenome</name>
    <dbReference type="NCBI Taxonomy" id="412755"/>
    <lineage>
        <taxon>unclassified sequences</taxon>
        <taxon>metagenomes</taxon>
        <taxon>ecological metagenomes</taxon>
    </lineage>
</organism>
<evidence type="ECO:0000313" key="1">
    <source>
        <dbReference type="EMBL" id="GAF98729.1"/>
    </source>
</evidence>
<accession>X0TZM0</accession>
<reference evidence="1" key="1">
    <citation type="journal article" date="2014" name="Front. Microbiol.">
        <title>High frequency of phylogenetically diverse reductive dehalogenase-homologous genes in deep subseafloor sedimentary metagenomes.</title>
        <authorList>
            <person name="Kawai M."/>
            <person name="Futagami T."/>
            <person name="Toyoda A."/>
            <person name="Takaki Y."/>
            <person name="Nishi S."/>
            <person name="Hori S."/>
            <person name="Arai W."/>
            <person name="Tsubouchi T."/>
            <person name="Morono Y."/>
            <person name="Uchiyama I."/>
            <person name="Ito T."/>
            <person name="Fujiyama A."/>
            <person name="Inagaki F."/>
            <person name="Takami H."/>
        </authorList>
    </citation>
    <scope>NUCLEOTIDE SEQUENCE</scope>
    <source>
        <strain evidence="1">Expedition CK06-06</strain>
    </source>
</reference>
<comment type="caution">
    <text evidence="1">The sequence shown here is derived from an EMBL/GenBank/DDBJ whole genome shotgun (WGS) entry which is preliminary data.</text>
</comment>
<sequence>YNIFIFHITAKKIRKFIPNGLIMENRANSLGFKHFLQTENIGIQTSNMI</sequence>
<proteinExistence type="predicted"/>